<feature type="non-terminal residue" evidence="1">
    <location>
        <position position="1"/>
    </location>
</feature>
<dbReference type="EMBL" id="MU274947">
    <property type="protein sequence ID" value="KAI0084088.1"/>
    <property type="molecule type" value="Genomic_DNA"/>
</dbReference>
<sequence>RAMTYLHLDEMNKVSDICLIVNTSDFDFKQGNHLILSQLGILIEFLPDSIILISSATLVHSNIAIQDYEQRESMTLYTTGELFWWINYNFQIKKD</sequence>
<keyword evidence="2" id="KW-1185">Reference proteome</keyword>
<comment type="caution">
    <text evidence="1">The sequence shown here is derived from an EMBL/GenBank/DDBJ whole genome shotgun (WGS) entry which is preliminary data.</text>
</comment>
<evidence type="ECO:0000313" key="2">
    <source>
        <dbReference type="Proteomes" id="UP001055072"/>
    </source>
</evidence>
<proteinExistence type="predicted"/>
<protein>
    <submittedName>
        <fullName evidence="1">Uncharacterized protein</fullName>
    </submittedName>
</protein>
<organism evidence="1 2">
    <name type="scientific">Irpex rosettiformis</name>
    <dbReference type="NCBI Taxonomy" id="378272"/>
    <lineage>
        <taxon>Eukaryota</taxon>
        <taxon>Fungi</taxon>
        <taxon>Dikarya</taxon>
        <taxon>Basidiomycota</taxon>
        <taxon>Agaricomycotina</taxon>
        <taxon>Agaricomycetes</taxon>
        <taxon>Polyporales</taxon>
        <taxon>Irpicaceae</taxon>
        <taxon>Irpex</taxon>
    </lineage>
</organism>
<gene>
    <name evidence="1" type="ORF">BDY19DRAFT_871449</name>
</gene>
<evidence type="ECO:0000313" key="1">
    <source>
        <dbReference type="EMBL" id="KAI0084088.1"/>
    </source>
</evidence>
<reference evidence="1" key="1">
    <citation type="journal article" date="2021" name="Environ. Microbiol.">
        <title>Gene family expansions and transcriptome signatures uncover fungal adaptations to wood decay.</title>
        <authorList>
            <person name="Hage H."/>
            <person name="Miyauchi S."/>
            <person name="Viragh M."/>
            <person name="Drula E."/>
            <person name="Min B."/>
            <person name="Chaduli D."/>
            <person name="Navarro D."/>
            <person name="Favel A."/>
            <person name="Norest M."/>
            <person name="Lesage-Meessen L."/>
            <person name="Balint B."/>
            <person name="Merenyi Z."/>
            <person name="de Eugenio L."/>
            <person name="Morin E."/>
            <person name="Martinez A.T."/>
            <person name="Baldrian P."/>
            <person name="Stursova M."/>
            <person name="Martinez M.J."/>
            <person name="Novotny C."/>
            <person name="Magnuson J.K."/>
            <person name="Spatafora J.W."/>
            <person name="Maurice S."/>
            <person name="Pangilinan J."/>
            <person name="Andreopoulos W."/>
            <person name="LaButti K."/>
            <person name="Hundley H."/>
            <person name="Na H."/>
            <person name="Kuo A."/>
            <person name="Barry K."/>
            <person name="Lipzen A."/>
            <person name="Henrissat B."/>
            <person name="Riley R."/>
            <person name="Ahrendt S."/>
            <person name="Nagy L.G."/>
            <person name="Grigoriev I.V."/>
            <person name="Martin F."/>
            <person name="Rosso M.N."/>
        </authorList>
    </citation>
    <scope>NUCLEOTIDE SEQUENCE</scope>
    <source>
        <strain evidence="1">CBS 384.51</strain>
    </source>
</reference>
<name>A0ACB8TPY0_9APHY</name>
<dbReference type="Proteomes" id="UP001055072">
    <property type="component" value="Unassembled WGS sequence"/>
</dbReference>
<accession>A0ACB8TPY0</accession>
<feature type="non-terminal residue" evidence="1">
    <location>
        <position position="95"/>
    </location>
</feature>